<evidence type="ECO:0000256" key="2">
    <source>
        <dbReference type="ARBA" id="ARBA00022747"/>
    </source>
</evidence>
<dbReference type="GO" id="GO:0009307">
    <property type="term" value="P:DNA restriction-modification system"/>
    <property type="evidence" value="ECO:0007669"/>
    <property type="project" value="UniProtKB-KW"/>
</dbReference>
<dbReference type="Pfam" id="PF12161">
    <property type="entry name" value="HsdM_N"/>
    <property type="match status" value="1"/>
</dbReference>
<dbReference type="OrthoDB" id="9814572at2"/>
<evidence type="ECO:0000313" key="4">
    <source>
        <dbReference type="EMBL" id="AXE21968.1"/>
    </source>
</evidence>
<comment type="similarity">
    <text evidence="1">Belongs to the N(4)/N(6)-methyltransferase family.</text>
</comment>
<feature type="domain" description="N6 adenine-specific DNA methyltransferase N-terminal" evidence="3">
    <location>
        <begin position="2"/>
        <end position="43"/>
    </location>
</feature>
<dbReference type="InterPro" id="IPR022749">
    <property type="entry name" value="D12N6_MeTrfase_N"/>
</dbReference>
<proteinExistence type="inferred from homology"/>
<name>A0A344TTJ7_9BACT</name>
<organism evidence="4 5">
    <name type="scientific">Runella rosea</name>
    <dbReference type="NCBI Taxonomy" id="2259595"/>
    <lineage>
        <taxon>Bacteria</taxon>
        <taxon>Pseudomonadati</taxon>
        <taxon>Bacteroidota</taxon>
        <taxon>Cytophagia</taxon>
        <taxon>Cytophagales</taxon>
        <taxon>Spirosomataceae</taxon>
        <taxon>Runella</taxon>
    </lineage>
</organism>
<dbReference type="EMBL" id="CP030854">
    <property type="protein sequence ID" value="AXE21968.1"/>
    <property type="molecule type" value="Genomic_DNA"/>
</dbReference>
<accession>A0A344TTJ7</accession>
<dbReference type="AlphaFoldDB" id="A0A344TTJ7"/>
<keyword evidence="2" id="KW-0680">Restriction system</keyword>
<evidence type="ECO:0000313" key="5">
    <source>
        <dbReference type="Proteomes" id="UP000251993"/>
    </source>
</evidence>
<keyword evidence="4" id="KW-0614">Plasmid</keyword>
<evidence type="ECO:0000256" key="1">
    <source>
        <dbReference type="ARBA" id="ARBA00006594"/>
    </source>
</evidence>
<dbReference type="Gene3D" id="1.20.1260.30">
    <property type="match status" value="1"/>
</dbReference>
<gene>
    <name evidence="4" type="ORF">DR864_29330</name>
</gene>
<dbReference type="KEGG" id="run:DR864_29330"/>
<evidence type="ECO:0000259" key="3">
    <source>
        <dbReference type="Pfam" id="PF12161"/>
    </source>
</evidence>
<geneLocation type="plasmid" evidence="4 5">
    <name>unnamed4</name>
</geneLocation>
<reference evidence="4 5" key="1">
    <citation type="submission" date="2018-07" db="EMBL/GenBank/DDBJ databases">
        <title>Genome sequencing of Runella.</title>
        <authorList>
            <person name="Baek M.-G."/>
            <person name="Yi H."/>
        </authorList>
    </citation>
    <scope>NUCLEOTIDE SEQUENCE [LARGE SCALE GENOMIC DNA]</scope>
    <source>
        <strain evidence="4 5">HYN0085</strain>
        <plasmid evidence="4 5">unnamed4</plasmid>
    </source>
</reference>
<dbReference type="InterPro" id="IPR038333">
    <property type="entry name" value="T1MK-like_N_sf"/>
</dbReference>
<protein>
    <recommendedName>
        <fullName evidence="3">N6 adenine-specific DNA methyltransferase N-terminal domain-containing protein</fullName>
    </recommendedName>
</protein>
<dbReference type="Proteomes" id="UP000251993">
    <property type="component" value="Plasmid unnamed4"/>
</dbReference>
<keyword evidence="5" id="KW-1185">Reference proteome</keyword>
<sequence>MDRIWKAFWTGGISNPLTVIEQVTYLLFIKRLDDQHTTREKKSVLLQKPIENPIYSDEQQHSLQTAPLPWLFVLLSFRQWPQNVVGEREEEK</sequence>